<dbReference type="EMBL" id="AC152185">
    <property type="protein sequence ID" value="ABN07981.1"/>
    <property type="molecule type" value="Genomic_DNA"/>
</dbReference>
<accession>A2Q2Y1</accession>
<evidence type="ECO:0000313" key="1">
    <source>
        <dbReference type="EMBL" id="ABN07981.1"/>
    </source>
</evidence>
<reference evidence="1" key="2">
    <citation type="submission" date="2007-03" db="EMBL/GenBank/DDBJ databases">
        <authorList>
            <consortium name="The International Medicago Genome Annotation Group"/>
        </authorList>
    </citation>
    <scope>NUCLEOTIDE SEQUENCE</scope>
</reference>
<proteinExistence type="predicted"/>
<name>A2Q2Y1_MEDTR</name>
<reference evidence="1" key="1">
    <citation type="submission" date="2004-10" db="EMBL/GenBank/DDBJ databases">
        <authorList>
            <person name="Town C.D."/>
        </authorList>
    </citation>
    <scope>NUCLEOTIDE SEQUENCE</scope>
</reference>
<gene>
    <name evidence="1" type="ORF">MtrDRAFT_AC152185g36v2</name>
</gene>
<dbReference type="AlphaFoldDB" id="A2Q2Y1"/>
<sequence length="65" mass="7516">MISYNKLNHAQGDVIVVDDDIIVEDLEKDEDNKKVEDYKKVVDVVKIYDDSLESVEDNIVELAKY</sequence>
<organism evidence="1">
    <name type="scientific">Medicago truncatula</name>
    <name type="common">Barrel medic</name>
    <name type="synonym">Medicago tribuloides</name>
    <dbReference type="NCBI Taxonomy" id="3880"/>
    <lineage>
        <taxon>Eukaryota</taxon>
        <taxon>Viridiplantae</taxon>
        <taxon>Streptophyta</taxon>
        <taxon>Embryophyta</taxon>
        <taxon>Tracheophyta</taxon>
        <taxon>Spermatophyta</taxon>
        <taxon>Magnoliopsida</taxon>
        <taxon>eudicotyledons</taxon>
        <taxon>Gunneridae</taxon>
        <taxon>Pentapetalae</taxon>
        <taxon>rosids</taxon>
        <taxon>fabids</taxon>
        <taxon>Fabales</taxon>
        <taxon>Fabaceae</taxon>
        <taxon>Papilionoideae</taxon>
        <taxon>50 kb inversion clade</taxon>
        <taxon>NPAAA clade</taxon>
        <taxon>Hologalegina</taxon>
        <taxon>IRL clade</taxon>
        <taxon>Trifolieae</taxon>
        <taxon>Medicago</taxon>
    </lineage>
</organism>
<protein>
    <submittedName>
        <fullName evidence="1">Uncharacterized protein</fullName>
    </submittedName>
</protein>